<dbReference type="GO" id="GO:0009236">
    <property type="term" value="P:cobalamin biosynthetic process"/>
    <property type="evidence" value="ECO:0007669"/>
    <property type="project" value="UniProtKB-KW"/>
</dbReference>
<keyword evidence="8" id="KW-0520">NAD</keyword>
<keyword evidence="4" id="KW-0288">FMN</keyword>
<dbReference type="GO" id="GO:0016705">
    <property type="term" value="F:oxidoreductase activity, acting on paired donors, with incorporation or reduction of molecular oxygen"/>
    <property type="evidence" value="ECO:0007669"/>
    <property type="project" value="UniProtKB-ARBA"/>
</dbReference>
<evidence type="ECO:0000256" key="11">
    <source>
        <dbReference type="ARBA" id="ARBA00066311"/>
    </source>
</evidence>
<evidence type="ECO:0000256" key="9">
    <source>
        <dbReference type="ARBA" id="ARBA00051314"/>
    </source>
</evidence>
<dbReference type="PANTHER" id="PTHR23026:SF90">
    <property type="entry name" value="IODOTYROSINE DEIODINASE 1"/>
    <property type="match status" value="1"/>
</dbReference>
<dbReference type="FunFam" id="3.40.109.10:FF:000013">
    <property type="entry name" value="5,6-dimethylbenzimidazole synthase"/>
    <property type="match status" value="1"/>
</dbReference>
<dbReference type="Pfam" id="PF00881">
    <property type="entry name" value="Nitroreductase"/>
    <property type="match status" value="1"/>
</dbReference>
<dbReference type="InterPro" id="IPR012825">
    <property type="entry name" value="BluB"/>
</dbReference>
<evidence type="ECO:0000256" key="6">
    <source>
        <dbReference type="ARBA" id="ARBA00022857"/>
    </source>
</evidence>
<protein>
    <recommendedName>
        <fullName evidence="12">5,6-dimethylbenzimidazole synthase</fullName>
        <ecNumber evidence="11">1.13.11.79</ecNumber>
    </recommendedName>
</protein>
<evidence type="ECO:0000256" key="2">
    <source>
        <dbReference type="ARBA" id="ARBA00022573"/>
    </source>
</evidence>
<evidence type="ECO:0000256" key="4">
    <source>
        <dbReference type="ARBA" id="ARBA00022643"/>
    </source>
</evidence>
<dbReference type="InterPro" id="IPR000415">
    <property type="entry name" value="Nitroreductase-like"/>
</dbReference>
<reference evidence="14 15" key="1">
    <citation type="submission" date="2017-11" db="EMBL/GenBank/DDBJ databases">
        <title>Draft genome sequence of magnetotactic bacterium Magnetospirillum kuznetsovii LBB-42.</title>
        <authorList>
            <person name="Grouzdev D.S."/>
            <person name="Rysina M.S."/>
            <person name="Baslerov R.V."/>
            <person name="Koziaeva V."/>
        </authorList>
    </citation>
    <scope>NUCLEOTIDE SEQUENCE [LARGE SCALE GENOMIC DNA]</scope>
    <source>
        <strain evidence="14 15">LBB-42</strain>
    </source>
</reference>
<dbReference type="OrthoDB" id="9773807at2"/>
<dbReference type="NCBIfam" id="TIGR02476">
    <property type="entry name" value="BluB"/>
    <property type="match status" value="1"/>
</dbReference>
<organism evidence="14 15">
    <name type="scientific">Paramagnetospirillum kuznetsovii</name>
    <dbReference type="NCBI Taxonomy" id="2053833"/>
    <lineage>
        <taxon>Bacteria</taxon>
        <taxon>Pseudomonadati</taxon>
        <taxon>Pseudomonadota</taxon>
        <taxon>Alphaproteobacteria</taxon>
        <taxon>Rhodospirillales</taxon>
        <taxon>Magnetospirillaceae</taxon>
        <taxon>Paramagnetospirillum</taxon>
    </lineage>
</organism>
<evidence type="ECO:0000256" key="10">
    <source>
        <dbReference type="ARBA" id="ARBA00061097"/>
    </source>
</evidence>
<feature type="domain" description="Nitroreductase" evidence="13">
    <location>
        <begin position="27"/>
        <end position="193"/>
    </location>
</feature>
<evidence type="ECO:0000256" key="7">
    <source>
        <dbReference type="ARBA" id="ARBA00023002"/>
    </source>
</evidence>
<comment type="catalytic activity">
    <reaction evidence="9">
        <text>FMNH2 + O2 = dialurate + 5,6-dimethylbenzimidazole + D-erythrose 4-phosphate + H(+)</text>
        <dbReference type="Rhea" id="RHEA:27345"/>
        <dbReference type="ChEBI" id="CHEBI:15378"/>
        <dbReference type="ChEBI" id="CHEBI:15379"/>
        <dbReference type="ChEBI" id="CHEBI:15890"/>
        <dbReference type="ChEBI" id="CHEBI:16897"/>
        <dbReference type="ChEBI" id="CHEBI:57618"/>
        <dbReference type="ChEBI" id="CHEBI:140629"/>
        <dbReference type="EC" id="1.13.11.79"/>
    </reaction>
</comment>
<keyword evidence="7" id="KW-0560">Oxidoreductase</keyword>
<gene>
    <name evidence="14" type="primary">bluB</name>
    <name evidence="14" type="ORF">CU669_15510</name>
</gene>
<dbReference type="Gene3D" id="3.40.109.10">
    <property type="entry name" value="NADH Oxidase"/>
    <property type="match status" value="1"/>
</dbReference>
<accession>A0A364NV76</accession>
<dbReference type="Proteomes" id="UP000251075">
    <property type="component" value="Unassembled WGS sequence"/>
</dbReference>
<dbReference type="InterPro" id="IPR050627">
    <property type="entry name" value="Nitroreductase/BluB"/>
</dbReference>
<dbReference type="CDD" id="cd02145">
    <property type="entry name" value="BluB"/>
    <property type="match status" value="1"/>
</dbReference>
<keyword evidence="3" id="KW-0285">Flavoprotein</keyword>
<evidence type="ECO:0000256" key="3">
    <source>
        <dbReference type="ARBA" id="ARBA00022630"/>
    </source>
</evidence>
<comment type="similarity">
    <text evidence="10">Belongs to the BluB family.</text>
</comment>
<evidence type="ECO:0000256" key="5">
    <source>
        <dbReference type="ARBA" id="ARBA00022741"/>
    </source>
</evidence>
<comment type="subunit">
    <text evidence="1">Homooctamer.</text>
</comment>
<keyword evidence="5" id="KW-0547">Nucleotide-binding</keyword>
<dbReference type="InterPro" id="IPR029479">
    <property type="entry name" value="Nitroreductase"/>
</dbReference>
<dbReference type="EC" id="1.13.11.79" evidence="11"/>
<evidence type="ECO:0000313" key="14">
    <source>
        <dbReference type="EMBL" id="RAU20991.1"/>
    </source>
</evidence>
<sequence length="248" mass="27241">MTEQAAAIQGDDALTEADRQGLYRVLLSRRDVRGQFMPDPVPDDVLARILTAAHYAPSVGFMQPWNFILVRSPEVRGRVKAAFQQANDEAAAMFDGERQAVYRSLKLEGIMDAPLNICVTCDRDRVGPVVLGRTHIPTMDLYSTVCAVENLWLAARAEGLGLGWVSIISEPALKEILGLPERVVPVAYLCLGKVSHFYAKPELAAKGWRRRLDLTDLVCLDGWDGPKDGALARELARAQDAAEDGTLI</sequence>
<comment type="caution">
    <text evidence="14">The sequence shown here is derived from an EMBL/GenBank/DDBJ whole genome shotgun (WGS) entry which is preliminary data.</text>
</comment>
<evidence type="ECO:0000313" key="15">
    <source>
        <dbReference type="Proteomes" id="UP000251075"/>
    </source>
</evidence>
<keyword evidence="6" id="KW-0521">NADP</keyword>
<dbReference type="EMBL" id="PGTO01000014">
    <property type="protein sequence ID" value="RAU20991.1"/>
    <property type="molecule type" value="Genomic_DNA"/>
</dbReference>
<evidence type="ECO:0000256" key="1">
    <source>
        <dbReference type="ARBA" id="ARBA00011823"/>
    </source>
</evidence>
<dbReference type="PANTHER" id="PTHR23026">
    <property type="entry name" value="NADPH NITROREDUCTASE"/>
    <property type="match status" value="1"/>
</dbReference>
<name>A0A364NV76_9PROT</name>
<dbReference type="GO" id="GO:0102919">
    <property type="term" value="F:5,6-dimethylbenzimidazole synthase activity"/>
    <property type="evidence" value="ECO:0007669"/>
    <property type="project" value="UniProtKB-EC"/>
</dbReference>
<evidence type="ECO:0000259" key="13">
    <source>
        <dbReference type="Pfam" id="PF00881"/>
    </source>
</evidence>
<dbReference type="SUPFAM" id="SSF55469">
    <property type="entry name" value="FMN-dependent nitroreductase-like"/>
    <property type="match status" value="1"/>
</dbReference>
<keyword evidence="15" id="KW-1185">Reference proteome</keyword>
<keyword evidence="2" id="KW-0169">Cobalamin biosynthesis</keyword>
<dbReference type="AlphaFoldDB" id="A0A364NV76"/>
<evidence type="ECO:0000256" key="8">
    <source>
        <dbReference type="ARBA" id="ARBA00023027"/>
    </source>
</evidence>
<evidence type="ECO:0000256" key="12">
    <source>
        <dbReference type="ARBA" id="ARBA00068702"/>
    </source>
</evidence>
<dbReference type="GO" id="GO:0000166">
    <property type="term" value="F:nucleotide binding"/>
    <property type="evidence" value="ECO:0007669"/>
    <property type="project" value="UniProtKB-KW"/>
</dbReference>
<dbReference type="RefSeq" id="WP_112146329.1">
    <property type="nucleotide sequence ID" value="NZ_PGTO01000014.1"/>
</dbReference>
<proteinExistence type="inferred from homology"/>